<feature type="region of interest" description="Disordered" evidence="1">
    <location>
        <begin position="22"/>
        <end position="43"/>
    </location>
</feature>
<sequence>MFRDVPSKVQGSRFLVLDGVEKEQRDSSEVAKQKDYVSDNNMGNKKDKELEVIVSQGAMNGNARVGQHEESGTDMVVIRDVSSIDGLVPLFSQVAVINVVGNHFALLIHEGGLKKSKGGSSLKLVGSSVGKGLNMPSNVAPIPPDDLVSSGDSVLISDGSEDAMEFSREKVETLSQ</sequence>
<feature type="compositionally biased region" description="Basic and acidic residues" evidence="1">
    <location>
        <begin position="22"/>
        <end position="37"/>
    </location>
</feature>
<comment type="caution">
    <text evidence="2">The sequence shown here is derived from an EMBL/GenBank/DDBJ whole genome shotgun (WGS) entry which is preliminary data.</text>
</comment>
<dbReference type="EMBL" id="JBBPBN010000005">
    <property type="protein sequence ID" value="KAK9037446.1"/>
    <property type="molecule type" value="Genomic_DNA"/>
</dbReference>
<dbReference type="Proteomes" id="UP001396334">
    <property type="component" value="Unassembled WGS sequence"/>
</dbReference>
<reference evidence="2 3" key="1">
    <citation type="journal article" date="2024" name="G3 (Bethesda)">
        <title>Genome assembly of Hibiscus sabdariffa L. provides insights into metabolisms of medicinal natural products.</title>
        <authorList>
            <person name="Kim T."/>
        </authorList>
    </citation>
    <scope>NUCLEOTIDE SEQUENCE [LARGE SCALE GENOMIC DNA]</scope>
    <source>
        <strain evidence="2">TK-2024</strain>
        <tissue evidence="2">Old leaves</tissue>
    </source>
</reference>
<name>A0ABR2TJB7_9ROSI</name>
<accession>A0ABR2TJB7</accession>
<proteinExistence type="predicted"/>
<evidence type="ECO:0000313" key="2">
    <source>
        <dbReference type="EMBL" id="KAK9037446.1"/>
    </source>
</evidence>
<evidence type="ECO:0000313" key="3">
    <source>
        <dbReference type="Proteomes" id="UP001396334"/>
    </source>
</evidence>
<protein>
    <submittedName>
        <fullName evidence="2">Uncharacterized protein</fullName>
    </submittedName>
</protein>
<organism evidence="2 3">
    <name type="scientific">Hibiscus sabdariffa</name>
    <name type="common">roselle</name>
    <dbReference type="NCBI Taxonomy" id="183260"/>
    <lineage>
        <taxon>Eukaryota</taxon>
        <taxon>Viridiplantae</taxon>
        <taxon>Streptophyta</taxon>
        <taxon>Embryophyta</taxon>
        <taxon>Tracheophyta</taxon>
        <taxon>Spermatophyta</taxon>
        <taxon>Magnoliopsida</taxon>
        <taxon>eudicotyledons</taxon>
        <taxon>Gunneridae</taxon>
        <taxon>Pentapetalae</taxon>
        <taxon>rosids</taxon>
        <taxon>malvids</taxon>
        <taxon>Malvales</taxon>
        <taxon>Malvaceae</taxon>
        <taxon>Malvoideae</taxon>
        <taxon>Hibiscus</taxon>
    </lineage>
</organism>
<gene>
    <name evidence="2" type="ORF">V6N11_022357</name>
</gene>
<evidence type="ECO:0000256" key="1">
    <source>
        <dbReference type="SAM" id="MobiDB-lite"/>
    </source>
</evidence>
<keyword evidence="3" id="KW-1185">Reference proteome</keyword>